<accession>A0A2S4MKC7</accession>
<comment type="similarity">
    <text evidence="3">Belongs to the autotransporter-2 (AT-2) (TC 1.B.40) family.</text>
</comment>
<evidence type="ECO:0000256" key="10">
    <source>
        <dbReference type="ARBA" id="ARBA00023237"/>
    </source>
</evidence>
<evidence type="ECO:0000256" key="4">
    <source>
        <dbReference type="ARBA" id="ARBA00022448"/>
    </source>
</evidence>
<feature type="domain" description="Trimeric autotransporter adhesin YadA-like head" evidence="12">
    <location>
        <begin position="208"/>
        <end position="234"/>
    </location>
</feature>
<keyword evidence="5" id="KW-1134">Transmembrane beta strand</keyword>
<keyword evidence="8" id="KW-0653">Protein transport</keyword>
<comment type="caution">
    <text evidence="15">The sequence shown here is derived from an EMBL/GenBank/DDBJ whole genome shotgun (WGS) entry which is preliminary data.</text>
</comment>
<dbReference type="InterPro" id="IPR024973">
    <property type="entry name" value="ESPR"/>
</dbReference>
<feature type="domain" description="Trimeric autotransporter adhesin YadA-like stalk" evidence="13">
    <location>
        <begin position="742"/>
        <end position="782"/>
    </location>
</feature>
<feature type="domain" description="Trimeric autotransporter adhesin YadA-like stalk" evidence="13">
    <location>
        <begin position="952"/>
        <end position="992"/>
    </location>
</feature>
<keyword evidence="10" id="KW-0998">Cell outer membrane</keyword>
<comment type="subcellular location">
    <subcellularLocation>
        <location evidence="2">Cell outer membrane</location>
    </subcellularLocation>
    <subcellularLocation>
        <location evidence="1">Cell surface</location>
    </subcellularLocation>
</comment>
<organism evidence="15 16">
    <name type="scientific">Paraburkholderia eburnea</name>
    <dbReference type="NCBI Taxonomy" id="1189126"/>
    <lineage>
        <taxon>Bacteria</taxon>
        <taxon>Pseudomonadati</taxon>
        <taxon>Pseudomonadota</taxon>
        <taxon>Betaproteobacteria</taxon>
        <taxon>Burkholderiales</taxon>
        <taxon>Burkholderiaceae</taxon>
        <taxon>Paraburkholderia</taxon>
    </lineage>
</organism>
<evidence type="ECO:0000313" key="15">
    <source>
        <dbReference type="EMBL" id="POR55085.1"/>
    </source>
</evidence>
<dbReference type="Pfam" id="PF03895">
    <property type="entry name" value="YadA_anchor"/>
    <property type="match status" value="1"/>
</dbReference>
<evidence type="ECO:0000313" key="16">
    <source>
        <dbReference type="Proteomes" id="UP000237381"/>
    </source>
</evidence>
<evidence type="ECO:0000256" key="7">
    <source>
        <dbReference type="ARBA" id="ARBA00022729"/>
    </source>
</evidence>
<keyword evidence="7" id="KW-0732">Signal</keyword>
<feature type="domain" description="Trimeric autotransporter adhesin YadA-like head" evidence="12">
    <location>
        <begin position="332"/>
        <end position="358"/>
    </location>
</feature>
<feature type="domain" description="Trimeric autotransporter adhesin YadA-like head" evidence="12">
    <location>
        <begin position="908"/>
        <end position="934"/>
    </location>
</feature>
<feature type="domain" description="Trimeric autotransporter adhesin YadA-like stalk" evidence="13">
    <location>
        <begin position="825"/>
        <end position="857"/>
    </location>
</feature>
<dbReference type="Gene3D" id="1.20.5.170">
    <property type="match status" value="4"/>
</dbReference>
<evidence type="ECO:0000259" key="11">
    <source>
        <dbReference type="Pfam" id="PF03895"/>
    </source>
</evidence>
<evidence type="ECO:0000259" key="14">
    <source>
        <dbReference type="Pfam" id="PF13018"/>
    </source>
</evidence>
<evidence type="ECO:0000256" key="3">
    <source>
        <dbReference type="ARBA" id="ARBA00005848"/>
    </source>
</evidence>
<dbReference type="Proteomes" id="UP000237381">
    <property type="component" value="Unassembled WGS sequence"/>
</dbReference>
<evidence type="ECO:0000256" key="8">
    <source>
        <dbReference type="ARBA" id="ARBA00022927"/>
    </source>
</evidence>
<reference evidence="15 16" key="1">
    <citation type="submission" date="2018-01" db="EMBL/GenBank/DDBJ databases">
        <title>Genomic Encyclopedia of Type Strains, Phase III (KMG-III): the genomes of soil and plant-associated and newly described type strains.</title>
        <authorList>
            <person name="Whitman W."/>
        </authorList>
    </citation>
    <scope>NUCLEOTIDE SEQUENCE [LARGE SCALE GENOMIC DNA]</scope>
    <source>
        <strain evidence="15 16">JCM 18070</strain>
    </source>
</reference>
<feature type="domain" description="Trimeric autotransporter adhesin YadA-like head" evidence="12">
    <location>
        <begin position="423"/>
        <end position="443"/>
    </location>
</feature>
<feature type="domain" description="Trimeric autotransporter adhesin YadA-like head" evidence="12">
    <location>
        <begin position="460"/>
        <end position="486"/>
    </location>
</feature>
<keyword evidence="9" id="KW-0472">Membrane</keyword>
<evidence type="ECO:0000259" key="12">
    <source>
        <dbReference type="Pfam" id="PF05658"/>
    </source>
</evidence>
<evidence type="ECO:0000256" key="6">
    <source>
        <dbReference type="ARBA" id="ARBA00022692"/>
    </source>
</evidence>
<feature type="domain" description="Trimeric autotransporter adhesin YadA-like stalk" evidence="13">
    <location>
        <begin position="624"/>
        <end position="664"/>
    </location>
</feature>
<feature type="domain" description="Trimeric autotransporter adhesin YadA-like stalk" evidence="13">
    <location>
        <begin position="540"/>
        <end position="583"/>
    </location>
</feature>
<feature type="domain" description="Trimeric autotransporter adhesin YadA-like head" evidence="12">
    <location>
        <begin position="129"/>
        <end position="150"/>
    </location>
</feature>
<evidence type="ECO:0000256" key="1">
    <source>
        <dbReference type="ARBA" id="ARBA00004241"/>
    </source>
</evidence>
<proteinExistence type="inferred from homology"/>
<sequence length="1074" mass="102488">MNRAFRAIWNCVTGTWVAAAENTRGRRKGGATVAALALFVFGTAAGQAYAYTAGTGAATNAARDTAVGDNASASSQGTVYWGPSVRADGSTVPDLNYGATALGYGATVQPGGEGGVAIGDSATAGSAVATAIGAASTATGNGATALGAGSLASGYGATTVGIQSEATGDYSTAFGQQSWAAGAHSTALGVGAVAASDNSSVLGSGAQASANNAVAIGYGASATTQNSVALGSGATTGAVISTANGVIGGTTYTYAGVSPTGTVSVGTAGAERTITNVAAGQVTATSTDAVNGSQLFAVGQAVTNVTNTVNNITNGGGIKYFHTNSTAADSVAAGANSTAIGGAATAAGANDIVMGSGATTTVGGTNSTGAIAIGMGATAYGSNAISAGANVAMGHGAVAGLADMTTSQATAIGTAATASNWEATALGFRAQATGIYSDALGDSSVAGANYANAVGSYATASQQGATAVGYKANANATNAVALGNGANASVSNSVALGNGATTAAAVGTASGVIGGATYTYAGTNPTGTVSVGTAGAERTITNVAAGRVTVSSTDAVNGSQLNATNTQVAANTGSISTLQGNVTDLGSQITSMAATMGDAVMYDSSAHGSVTLGGVGATTPVALHNVAAGAVNASSFDAVNGSQLYNVASSTASAMGGGSTVNSDGSISAPTYSIGGNTFNSIAGVVTNLDGRVTQNSTAISNLQGDITNMAGTMGDAVMYDSQAHNSVTLGGVGSTMPVALHNVASGALNASSNDAVNGSQLYATNQQVAQNTSAIAQNTTDIANLQSNVTTISGQVANAIAYDSSAHDSLTLGGTDATTAVALHNVAAGDISASSTDAVNGSQVYALSQAISNVQNIAQNATDPMFSADGDRNTGAAISSGTHSTAAGALALASGAQATAMGAGSTASGVNSTAIGANSTATASNSVALGAGSVADRDNTVSVGSAGNERQITSVAAGTQGTDAVNVNQLNAAVGQSQNYITQQIAGVQNQISDVRRDAFGAAAAAMAVAGLPQPNQPGKTMVAAGTSRIGGQTGTALGVSYATQNNHWIGKLAVSSSSQGSTGVTAAAGYQW</sequence>
<evidence type="ECO:0000256" key="9">
    <source>
        <dbReference type="ARBA" id="ARBA00023136"/>
    </source>
</evidence>
<dbReference type="CDD" id="cd12820">
    <property type="entry name" value="LbR_YadA-like"/>
    <property type="match status" value="1"/>
</dbReference>
<dbReference type="InterPro" id="IPR011049">
    <property type="entry name" value="Serralysin-like_metalloprot_C"/>
</dbReference>
<dbReference type="InterPro" id="IPR008640">
    <property type="entry name" value="Adhesin_Head_dom"/>
</dbReference>
<dbReference type="SUPFAM" id="SSF54523">
    <property type="entry name" value="Pili subunits"/>
    <property type="match status" value="1"/>
</dbReference>
<evidence type="ECO:0000256" key="5">
    <source>
        <dbReference type="ARBA" id="ARBA00022452"/>
    </source>
</evidence>
<dbReference type="Gene3D" id="3.30.1300.30">
    <property type="entry name" value="GSPII I/J protein-like"/>
    <property type="match status" value="1"/>
</dbReference>
<dbReference type="Gene3D" id="2.60.40.4050">
    <property type="match status" value="1"/>
</dbReference>
<feature type="domain" description="Trimeric autotransporter adhesin YadA-like stalk" evidence="13">
    <location>
        <begin position="274"/>
        <end position="315"/>
    </location>
</feature>
<dbReference type="InterPro" id="IPR008635">
    <property type="entry name" value="Coiled_stalk_dom"/>
</dbReference>
<feature type="domain" description="Trimeric autotransporter adhesin YadA-like head" evidence="12">
    <location>
        <begin position="152"/>
        <end position="178"/>
    </location>
</feature>
<feature type="domain" description="Trimeric autotransporter adhesin YadA-like head" evidence="12">
    <location>
        <begin position="881"/>
        <end position="906"/>
    </location>
</feature>
<dbReference type="GO" id="GO:0015031">
    <property type="term" value="P:protein transport"/>
    <property type="evidence" value="ECO:0007669"/>
    <property type="project" value="UniProtKB-KW"/>
</dbReference>
<gene>
    <name evidence="15" type="ORF">B0G62_102696</name>
</gene>
<dbReference type="InterPro" id="IPR005594">
    <property type="entry name" value="YadA_C"/>
</dbReference>
<dbReference type="GO" id="GO:0009986">
    <property type="term" value="C:cell surface"/>
    <property type="evidence" value="ECO:0007669"/>
    <property type="project" value="UniProtKB-SubCell"/>
</dbReference>
<dbReference type="SUPFAM" id="SSF101967">
    <property type="entry name" value="Adhesin YadA, collagen-binding domain"/>
    <property type="match status" value="4"/>
</dbReference>
<keyword evidence="4" id="KW-0813">Transport</keyword>
<feature type="domain" description="ESPR" evidence="14">
    <location>
        <begin position="1"/>
        <end position="39"/>
    </location>
</feature>
<feature type="domain" description="Trimeric autotransporter adhesin YadA-like head" evidence="12">
    <location>
        <begin position="98"/>
        <end position="122"/>
    </location>
</feature>
<dbReference type="Pfam" id="PF05662">
    <property type="entry name" value="YadA_stalk"/>
    <property type="match status" value="6"/>
</dbReference>
<dbReference type="GO" id="GO:0009279">
    <property type="term" value="C:cell outer membrane"/>
    <property type="evidence" value="ECO:0007669"/>
    <property type="project" value="UniProtKB-SubCell"/>
</dbReference>
<protein>
    <submittedName>
        <fullName evidence="15">Autotransporter adhesin</fullName>
    </submittedName>
</protein>
<dbReference type="OrthoDB" id="1632057at2"/>
<dbReference type="Gene3D" id="2.150.10.10">
    <property type="entry name" value="Serralysin-like metalloprotease, C-terminal"/>
    <property type="match status" value="5"/>
</dbReference>
<dbReference type="Pfam" id="PF13018">
    <property type="entry name" value="ESPR"/>
    <property type="match status" value="1"/>
</dbReference>
<keyword evidence="16" id="KW-1185">Reference proteome</keyword>
<feature type="domain" description="Trimeric autotransporter adhesin YadA-like head" evidence="12">
    <location>
        <begin position="180"/>
        <end position="206"/>
    </location>
</feature>
<evidence type="ECO:0000256" key="2">
    <source>
        <dbReference type="ARBA" id="ARBA00004442"/>
    </source>
</evidence>
<dbReference type="Pfam" id="PF05658">
    <property type="entry name" value="YadA_head"/>
    <property type="match status" value="10"/>
</dbReference>
<dbReference type="AlphaFoldDB" id="A0A2S4MKC7"/>
<keyword evidence="6" id="KW-0812">Transmembrane</keyword>
<dbReference type="EMBL" id="PQGA01000002">
    <property type="protein sequence ID" value="POR55085.1"/>
    <property type="molecule type" value="Genomic_DNA"/>
</dbReference>
<dbReference type="InterPro" id="IPR045584">
    <property type="entry name" value="Pilin-like"/>
</dbReference>
<evidence type="ECO:0000259" key="13">
    <source>
        <dbReference type="Pfam" id="PF05662"/>
    </source>
</evidence>
<feature type="domain" description="Trimeric autotransporter adhesin YadA-like C-terminal membrane anchor" evidence="11">
    <location>
        <begin position="1014"/>
        <end position="1074"/>
    </location>
</feature>
<name>A0A2S4MKC7_9BURK</name>